<evidence type="ECO:0000313" key="8">
    <source>
        <dbReference type="EMBL" id="GAV20054.1"/>
    </source>
</evidence>
<keyword evidence="4 7" id="KW-0255">Endonuclease</keyword>
<keyword evidence="9" id="KW-1185">Reference proteome</keyword>
<dbReference type="AlphaFoldDB" id="A0A1L8CMC7"/>
<dbReference type="EC" id="3.1.-.-" evidence="7"/>
<reference evidence="8 9" key="1">
    <citation type="journal article" date="2017" name="Arch. Microbiol.">
        <title>Mariprofundus micogutta sp. nov., a novel iron-oxidizing zetaproteobacterium isolated from a deep-sea hydrothermal field at the Bayonnaise knoll of the Izu-Ogasawara arc, and a description of Mariprofundales ord. nov. and Zetaproteobacteria classis nov.</title>
        <authorList>
            <person name="Makita H."/>
            <person name="Tanaka E."/>
            <person name="Mitsunobu S."/>
            <person name="Miyazaki M."/>
            <person name="Nunoura T."/>
            <person name="Uematsu K."/>
            <person name="Takaki Y."/>
            <person name="Nishi S."/>
            <person name="Shimamura S."/>
            <person name="Takai K."/>
        </authorList>
    </citation>
    <scope>NUCLEOTIDE SEQUENCE [LARGE SCALE GENOMIC DNA]</scope>
    <source>
        <strain evidence="8 9">ET2</strain>
    </source>
</reference>
<evidence type="ECO:0000313" key="9">
    <source>
        <dbReference type="Proteomes" id="UP000231632"/>
    </source>
</evidence>
<evidence type="ECO:0000256" key="7">
    <source>
        <dbReference type="HAMAP-Rule" id="MF_00009"/>
    </source>
</evidence>
<organism evidence="8 9">
    <name type="scientific">Mariprofundus micogutta</name>
    <dbReference type="NCBI Taxonomy" id="1921010"/>
    <lineage>
        <taxon>Bacteria</taxon>
        <taxon>Pseudomonadati</taxon>
        <taxon>Pseudomonadota</taxon>
        <taxon>Candidatius Mariprofundia</taxon>
        <taxon>Mariprofundales</taxon>
        <taxon>Mariprofundaceae</taxon>
        <taxon>Mariprofundus</taxon>
    </lineage>
</organism>
<protein>
    <recommendedName>
        <fullName evidence="7">Endoribonuclease YbeY</fullName>
        <ecNumber evidence="7">3.1.-.-</ecNumber>
    </recommendedName>
</protein>
<comment type="function">
    <text evidence="7">Single strand-specific metallo-endoribonuclease involved in late-stage 70S ribosome quality control and in maturation of the 3' terminus of the 16S rRNA.</text>
</comment>
<gene>
    <name evidence="7" type="primary">ybeY</name>
    <name evidence="8" type="ORF">MMIC_P1015</name>
</gene>
<evidence type="ECO:0000256" key="5">
    <source>
        <dbReference type="ARBA" id="ARBA00022801"/>
    </source>
</evidence>
<keyword evidence="7" id="KW-0963">Cytoplasm</keyword>
<dbReference type="InterPro" id="IPR002036">
    <property type="entry name" value="YbeY"/>
</dbReference>
<keyword evidence="2 7" id="KW-0540">Nuclease</keyword>
<dbReference type="Pfam" id="PF02130">
    <property type="entry name" value="YbeY"/>
    <property type="match status" value="1"/>
</dbReference>
<name>A0A1L8CMC7_9PROT</name>
<accession>A0A1L8CMC7</accession>
<feature type="binding site" evidence="7">
    <location>
        <position position="119"/>
    </location>
    <ligand>
        <name>Zn(2+)</name>
        <dbReference type="ChEBI" id="CHEBI:29105"/>
        <note>catalytic</note>
    </ligand>
</feature>
<keyword evidence="3 7" id="KW-0479">Metal-binding</keyword>
<dbReference type="GO" id="GO:0004222">
    <property type="term" value="F:metalloendopeptidase activity"/>
    <property type="evidence" value="ECO:0007669"/>
    <property type="project" value="InterPro"/>
</dbReference>
<feature type="binding site" evidence="7">
    <location>
        <position position="115"/>
    </location>
    <ligand>
        <name>Zn(2+)</name>
        <dbReference type="ChEBI" id="CHEBI:29105"/>
        <note>catalytic</note>
    </ligand>
</feature>
<sequence>MIEVVLDEGLEECFSLPDDIDRAVLSACRVAGLTAGSTPDLCIRFAPDSAVQELNHQWRGKDKVTDVLSFPMQEGPSYDLDQPLGDIALAVPFIQHEAMRLNLPQSAHALHLIIHATLHLLGYDHIDDEDADRMQSLEKKAMATLGLHEPYPLDVSDTEMT</sequence>
<evidence type="ECO:0000256" key="6">
    <source>
        <dbReference type="ARBA" id="ARBA00022833"/>
    </source>
</evidence>
<dbReference type="PROSITE" id="PS01306">
    <property type="entry name" value="UPF0054"/>
    <property type="match status" value="1"/>
</dbReference>
<keyword evidence="7" id="KW-0690">Ribosome biogenesis</keyword>
<dbReference type="NCBIfam" id="TIGR00043">
    <property type="entry name" value="rRNA maturation RNase YbeY"/>
    <property type="match status" value="1"/>
</dbReference>
<dbReference type="InterPro" id="IPR023091">
    <property type="entry name" value="MetalPrtase_cat_dom_sf_prd"/>
</dbReference>
<evidence type="ECO:0000256" key="1">
    <source>
        <dbReference type="ARBA" id="ARBA00010875"/>
    </source>
</evidence>
<dbReference type="Gene3D" id="3.40.390.30">
    <property type="entry name" value="Metalloproteases ('zincins'), catalytic domain"/>
    <property type="match status" value="1"/>
</dbReference>
<keyword evidence="7" id="KW-0698">rRNA processing</keyword>
<comment type="similarity">
    <text evidence="1 7">Belongs to the endoribonuclease YbeY family.</text>
</comment>
<dbReference type="PANTHER" id="PTHR46986">
    <property type="entry name" value="ENDORIBONUCLEASE YBEY, CHLOROPLASTIC"/>
    <property type="match status" value="1"/>
</dbReference>
<evidence type="ECO:0000256" key="3">
    <source>
        <dbReference type="ARBA" id="ARBA00022723"/>
    </source>
</evidence>
<dbReference type="GO" id="GO:0005737">
    <property type="term" value="C:cytoplasm"/>
    <property type="evidence" value="ECO:0007669"/>
    <property type="project" value="UniProtKB-SubCell"/>
</dbReference>
<dbReference type="GO" id="GO:0006364">
    <property type="term" value="P:rRNA processing"/>
    <property type="evidence" value="ECO:0007669"/>
    <property type="project" value="UniProtKB-UniRule"/>
</dbReference>
<dbReference type="GO" id="GO:0008270">
    <property type="term" value="F:zinc ion binding"/>
    <property type="evidence" value="ECO:0007669"/>
    <property type="project" value="UniProtKB-UniRule"/>
</dbReference>
<dbReference type="HAMAP" id="MF_00009">
    <property type="entry name" value="Endoribonucl_YbeY"/>
    <property type="match status" value="1"/>
</dbReference>
<comment type="cofactor">
    <cofactor evidence="7">
        <name>Zn(2+)</name>
        <dbReference type="ChEBI" id="CHEBI:29105"/>
    </cofactor>
    <text evidence="7">Binds 1 zinc ion.</text>
</comment>
<comment type="subcellular location">
    <subcellularLocation>
        <location evidence="7">Cytoplasm</location>
    </subcellularLocation>
</comment>
<proteinExistence type="inferred from homology"/>
<evidence type="ECO:0000256" key="4">
    <source>
        <dbReference type="ARBA" id="ARBA00022759"/>
    </source>
</evidence>
<keyword evidence="6 7" id="KW-0862">Zinc</keyword>
<evidence type="ECO:0000256" key="2">
    <source>
        <dbReference type="ARBA" id="ARBA00022722"/>
    </source>
</evidence>
<dbReference type="Proteomes" id="UP000231632">
    <property type="component" value="Unassembled WGS sequence"/>
</dbReference>
<keyword evidence="5 7" id="KW-0378">Hydrolase</keyword>
<dbReference type="STRING" id="1921010.MMIC_P1015"/>
<dbReference type="PANTHER" id="PTHR46986:SF1">
    <property type="entry name" value="ENDORIBONUCLEASE YBEY, CHLOROPLASTIC"/>
    <property type="match status" value="1"/>
</dbReference>
<dbReference type="SUPFAM" id="SSF55486">
    <property type="entry name" value="Metalloproteases ('zincins'), catalytic domain"/>
    <property type="match status" value="1"/>
</dbReference>
<comment type="caution">
    <text evidence="8">The sequence shown here is derived from an EMBL/GenBank/DDBJ whole genome shotgun (WGS) entry which is preliminary data.</text>
</comment>
<feature type="binding site" evidence="7">
    <location>
        <position position="125"/>
    </location>
    <ligand>
        <name>Zn(2+)</name>
        <dbReference type="ChEBI" id="CHEBI:29105"/>
        <note>catalytic</note>
    </ligand>
</feature>
<dbReference type="InterPro" id="IPR020549">
    <property type="entry name" value="YbeY_CS"/>
</dbReference>
<dbReference type="EMBL" id="BDFD01000007">
    <property type="protein sequence ID" value="GAV20054.1"/>
    <property type="molecule type" value="Genomic_DNA"/>
</dbReference>
<dbReference type="GO" id="GO:0004521">
    <property type="term" value="F:RNA endonuclease activity"/>
    <property type="evidence" value="ECO:0007669"/>
    <property type="project" value="UniProtKB-UniRule"/>
</dbReference>